<protein>
    <recommendedName>
        <fullName evidence="14">Bifunctional adenosylcobalamin biosynthesis protein</fullName>
        <ecNumber evidence="14">2.7.1.156</ecNumber>
        <ecNumber evidence="14">2.7.7.62</ecNumber>
    </recommendedName>
</protein>
<sequence>MKQLILGGARSGKSRLAEAWVRHKCGAAPAHYIATAQRSACDEEMLTRIELHRQQRARHWLVSEEPLCLGQHLSELPDKVAPVLIDCLTLWLSNCLAAGCWTEQKALFLDAVQRFSGDLVLVSNEVGLGIVPMGNLSRQFVDESGFLHQALADLCDRVIFTAAGLPLVMKGEPWSL</sequence>
<evidence type="ECO:0000256" key="7">
    <source>
        <dbReference type="ARBA" id="ARBA00007490"/>
    </source>
</evidence>
<dbReference type="EC" id="2.7.1.156" evidence="14"/>
<evidence type="ECO:0000256" key="13">
    <source>
        <dbReference type="ARBA" id="ARBA00023134"/>
    </source>
</evidence>
<evidence type="ECO:0000256" key="9">
    <source>
        <dbReference type="ARBA" id="ARBA00022679"/>
    </source>
</evidence>
<evidence type="ECO:0000256" key="6">
    <source>
        <dbReference type="ARBA" id="ARBA00005159"/>
    </source>
</evidence>
<keyword evidence="11 14" id="KW-0418">Kinase</keyword>
<evidence type="ECO:0000256" key="3">
    <source>
        <dbReference type="ARBA" id="ARBA00001522"/>
    </source>
</evidence>
<keyword evidence="15" id="KW-0548">Nucleotidyltransferase</keyword>
<evidence type="ECO:0000256" key="10">
    <source>
        <dbReference type="ARBA" id="ARBA00022741"/>
    </source>
</evidence>
<comment type="caution">
    <text evidence="15">The sequence shown here is derived from an EMBL/GenBank/DDBJ whole genome shotgun (WGS) entry which is preliminary data.</text>
</comment>
<name>A0ABV8V5F0_9GAMM</name>
<keyword evidence="9 14" id="KW-0808">Transferase</keyword>
<dbReference type="EMBL" id="JBHSCX010000006">
    <property type="protein sequence ID" value="MFC4362430.1"/>
    <property type="molecule type" value="Genomic_DNA"/>
</dbReference>
<dbReference type="PANTHER" id="PTHR34848:SF1">
    <property type="entry name" value="BIFUNCTIONAL ADENOSYLCOBALAMIN BIOSYNTHESIS PROTEIN COBU"/>
    <property type="match status" value="1"/>
</dbReference>
<reference evidence="16" key="1">
    <citation type="journal article" date="2019" name="Int. J. Syst. Evol. Microbiol.">
        <title>The Global Catalogue of Microorganisms (GCM) 10K type strain sequencing project: providing services to taxonomists for standard genome sequencing and annotation.</title>
        <authorList>
            <consortium name="The Broad Institute Genomics Platform"/>
            <consortium name="The Broad Institute Genome Sequencing Center for Infectious Disease"/>
            <person name="Wu L."/>
            <person name="Ma J."/>
        </authorList>
    </citation>
    <scope>NUCLEOTIDE SEQUENCE [LARGE SCALE GENOMIC DNA]</scope>
    <source>
        <strain evidence="16">CECT 8570</strain>
    </source>
</reference>
<evidence type="ECO:0000256" key="2">
    <source>
        <dbReference type="ARBA" id="ARBA00000711"/>
    </source>
</evidence>
<evidence type="ECO:0000313" key="15">
    <source>
        <dbReference type="EMBL" id="MFC4362430.1"/>
    </source>
</evidence>
<accession>A0ABV8V5F0</accession>
<dbReference type="PANTHER" id="PTHR34848">
    <property type="match status" value="1"/>
</dbReference>
<gene>
    <name evidence="15" type="primary">cobU</name>
    <name evidence="15" type="ORF">ACFOX3_08955</name>
</gene>
<dbReference type="NCBIfam" id="NF004469">
    <property type="entry name" value="PRK05800.1"/>
    <property type="match status" value="1"/>
</dbReference>
<evidence type="ECO:0000256" key="5">
    <source>
        <dbReference type="ARBA" id="ARBA00004692"/>
    </source>
</evidence>
<evidence type="ECO:0000256" key="11">
    <source>
        <dbReference type="ARBA" id="ARBA00022777"/>
    </source>
</evidence>
<keyword evidence="13 14" id="KW-0342">GTP-binding</keyword>
<keyword evidence="16" id="KW-1185">Reference proteome</keyword>
<keyword evidence="12 14" id="KW-0067">ATP-binding</keyword>
<evidence type="ECO:0000256" key="4">
    <source>
        <dbReference type="ARBA" id="ARBA00003889"/>
    </source>
</evidence>
<evidence type="ECO:0000256" key="1">
    <source>
        <dbReference type="ARBA" id="ARBA00000312"/>
    </source>
</evidence>
<comment type="catalytic activity">
    <reaction evidence="1 14">
        <text>adenosylcob(III)inamide + ATP = adenosylcob(III)inamide phosphate + ADP + H(+)</text>
        <dbReference type="Rhea" id="RHEA:15769"/>
        <dbReference type="ChEBI" id="CHEBI:2480"/>
        <dbReference type="ChEBI" id="CHEBI:15378"/>
        <dbReference type="ChEBI" id="CHEBI:30616"/>
        <dbReference type="ChEBI" id="CHEBI:58502"/>
        <dbReference type="ChEBI" id="CHEBI:456216"/>
        <dbReference type="EC" id="2.7.1.156"/>
    </reaction>
</comment>
<dbReference type="SUPFAM" id="SSF52540">
    <property type="entry name" value="P-loop containing nucleoside triphosphate hydrolases"/>
    <property type="match status" value="1"/>
</dbReference>
<evidence type="ECO:0000313" key="16">
    <source>
        <dbReference type="Proteomes" id="UP001595840"/>
    </source>
</evidence>
<dbReference type="EC" id="2.7.7.62" evidence="14"/>
<organism evidence="15 16">
    <name type="scientific">Simiduia curdlanivorans</name>
    <dbReference type="NCBI Taxonomy" id="1492769"/>
    <lineage>
        <taxon>Bacteria</taxon>
        <taxon>Pseudomonadati</taxon>
        <taxon>Pseudomonadota</taxon>
        <taxon>Gammaproteobacteria</taxon>
        <taxon>Cellvibrionales</taxon>
        <taxon>Cellvibrionaceae</taxon>
        <taxon>Simiduia</taxon>
    </lineage>
</organism>
<comment type="catalytic activity">
    <reaction evidence="3">
        <text>adenosylcob(III)inamide + GTP = adenosylcob(III)inamide phosphate + GDP + H(+)</text>
        <dbReference type="Rhea" id="RHEA:15765"/>
        <dbReference type="ChEBI" id="CHEBI:2480"/>
        <dbReference type="ChEBI" id="CHEBI:15378"/>
        <dbReference type="ChEBI" id="CHEBI:37565"/>
        <dbReference type="ChEBI" id="CHEBI:58189"/>
        <dbReference type="ChEBI" id="CHEBI:58502"/>
        <dbReference type="EC" id="2.7.1.156"/>
    </reaction>
</comment>
<dbReference type="Gene3D" id="3.40.50.300">
    <property type="entry name" value="P-loop containing nucleotide triphosphate hydrolases"/>
    <property type="match status" value="1"/>
</dbReference>
<dbReference type="CDD" id="cd00544">
    <property type="entry name" value="CobU"/>
    <property type="match status" value="1"/>
</dbReference>
<evidence type="ECO:0000256" key="12">
    <source>
        <dbReference type="ARBA" id="ARBA00022840"/>
    </source>
</evidence>
<keyword evidence="10 14" id="KW-0547">Nucleotide-binding</keyword>
<comment type="function">
    <text evidence="4 14">Catalyzes ATP-dependent phosphorylation of adenosylcobinamide and addition of GMP to adenosylcobinamide phosphate.</text>
</comment>
<dbReference type="InterPro" id="IPR003203">
    <property type="entry name" value="CobU/CobP"/>
</dbReference>
<evidence type="ECO:0000256" key="8">
    <source>
        <dbReference type="ARBA" id="ARBA00022573"/>
    </source>
</evidence>
<dbReference type="GO" id="GO:0008820">
    <property type="term" value="F:cobinamide phosphate guanylyltransferase activity"/>
    <property type="evidence" value="ECO:0007669"/>
    <property type="project" value="UniProtKB-EC"/>
</dbReference>
<dbReference type="Proteomes" id="UP001595840">
    <property type="component" value="Unassembled WGS sequence"/>
</dbReference>
<comment type="pathway">
    <text evidence="6 14">Cofactor biosynthesis; adenosylcobalamin biosynthesis; adenosylcobalamin from cob(II)yrinate a,c-diamide: step 5/7.</text>
</comment>
<dbReference type="PIRSF" id="PIRSF006135">
    <property type="entry name" value="CobU"/>
    <property type="match status" value="1"/>
</dbReference>
<keyword evidence="8 14" id="KW-0169">Cobalamin biosynthesis</keyword>
<dbReference type="InterPro" id="IPR027417">
    <property type="entry name" value="P-loop_NTPase"/>
</dbReference>
<dbReference type="Pfam" id="PF02283">
    <property type="entry name" value="CobU"/>
    <property type="match status" value="1"/>
</dbReference>
<proteinExistence type="inferred from homology"/>
<dbReference type="GO" id="GO:0043752">
    <property type="term" value="F:adenosylcobinamide kinase activity"/>
    <property type="evidence" value="ECO:0007669"/>
    <property type="project" value="UniProtKB-EC"/>
</dbReference>
<comment type="catalytic activity">
    <reaction evidence="2 14">
        <text>adenosylcob(III)inamide phosphate + GTP + H(+) = adenosylcob(III)inamide-GDP + diphosphate</text>
        <dbReference type="Rhea" id="RHEA:22712"/>
        <dbReference type="ChEBI" id="CHEBI:15378"/>
        <dbReference type="ChEBI" id="CHEBI:33019"/>
        <dbReference type="ChEBI" id="CHEBI:37565"/>
        <dbReference type="ChEBI" id="CHEBI:58502"/>
        <dbReference type="ChEBI" id="CHEBI:60487"/>
        <dbReference type="EC" id="2.7.7.62"/>
    </reaction>
</comment>
<comment type="similarity">
    <text evidence="7 14">Belongs to the CobU/CobP family.</text>
</comment>
<evidence type="ECO:0000256" key="14">
    <source>
        <dbReference type="PIRNR" id="PIRNR006135"/>
    </source>
</evidence>
<dbReference type="RefSeq" id="WP_290260529.1">
    <property type="nucleotide sequence ID" value="NZ_JAUFQG010000004.1"/>
</dbReference>
<comment type="pathway">
    <text evidence="5 14">Cofactor biosynthesis; adenosylcobalamin biosynthesis; adenosylcobalamin from cob(II)yrinate a,c-diamide: step 6/7.</text>
</comment>